<proteinExistence type="predicted"/>
<organism evidence="1 2">
    <name type="scientific">Rhizobium leguminosarum</name>
    <dbReference type="NCBI Taxonomy" id="384"/>
    <lineage>
        <taxon>Bacteria</taxon>
        <taxon>Pseudomonadati</taxon>
        <taxon>Pseudomonadota</taxon>
        <taxon>Alphaproteobacteria</taxon>
        <taxon>Hyphomicrobiales</taxon>
        <taxon>Rhizobiaceae</taxon>
        <taxon>Rhizobium/Agrobacterium group</taxon>
        <taxon>Rhizobium</taxon>
    </lineage>
</organism>
<evidence type="ECO:0000313" key="2">
    <source>
        <dbReference type="Proteomes" id="UP000238523"/>
    </source>
</evidence>
<name>A0A2K9ZAE2_RHILE</name>
<dbReference type="Proteomes" id="UP000238523">
    <property type="component" value="Chromosome"/>
</dbReference>
<sequence>MIAFFHACMDSAGMGRGPYRDRHKVRRVKRIMAFGASHSAARLFGRAKDAEHLALLHNFILQSIPIPGIVQPGFRLTKLLPICNDGPPLKNHILRHKSMSPALDRAAGLVTGLSPAASGLDKGLIPLSGPLSPL</sequence>
<evidence type="ECO:0000313" key="1">
    <source>
        <dbReference type="EMBL" id="AUW45227.1"/>
    </source>
</evidence>
<dbReference type="AlphaFoldDB" id="A0A2K9ZAE2"/>
<reference evidence="1 2" key="1">
    <citation type="submission" date="2017-11" db="EMBL/GenBank/DDBJ databases">
        <title>Complete genome of Rhizobium leguminosarum Norway, an ineffective micro-symbiont.</title>
        <authorList>
            <person name="Hoffrichter A."/>
            <person name="Liang J."/>
            <person name="Brachmann A."/>
            <person name="Marin M."/>
        </authorList>
    </citation>
    <scope>NUCLEOTIDE SEQUENCE [LARGE SCALE GENOMIC DNA]</scope>
    <source>
        <strain evidence="1 2">Norway</strain>
    </source>
</reference>
<accession>A0A2K9ZAE2</accession>
<protein>
    <submittedName>
        <fullName evidence="1">Uncharacterized protein</fullName>
    </submittedName>
</protein>
<dbReference type="EMBL" id="CP025012">
    <property type="protein sequence ID" value="AUW45227.1"/>
    <property type="molecule type" value="Genomic_DNA"/>
</dbReference>
<gene>
    <name evidence="1" type="ORF">CUJ84_Chr004935</name>
</gene>